<dbReference type="Pfam" id="PF23860">
    <property type="entry name" value="Ribophorin_II_3rd"/>
    <property type="match status" value="1"/>
</dbReference>
<evidence type="ECO:0000313" key="3">
    <source>
        <dbReference type="EMBL" id="THF99483.1"/>
    </source>
</evidence>
<organism evidence="3 4">
    <name type="scientific">Camellia sinensis var. sinensis</name>
    <name type="common">China tea</name>
    <dbReference type="NCBI Taxonomy" id="542762"/>
    <lineage>
        <taxon>Eukaryota</taxon>
        <taxon>Viridiplantae</taxon>
        <taxon>Streptophyta</taxon>
        <taxon>Embryophyta</taxon>
        <taxon>Tracheophyta</taxon>
        <taxon>Spermatophyta</taxon>
        <taxon>Magnoliopsida</taxon>
        <taxon>eudicotyledons</taxon>
        <taxon>Gunneridae</taxon>
        <taxon>Pentapetalae</taxon>
        <taxon>asterids</taxon>
        <taxon>Ericales</taxon>
        <taxon>Theaceae</taxon>
        <taxon>Camellia</taxon>
    </lineage>
</organism>
<dbReference type="PANTHER" id="PTHR12640:SF0">
    <property type="entry name" value="DOLICHYL-DIPHOSPHOOLIGOSACCHARIDE--PROTEIN GLYCOSYLTRANSFERASE SUBUNIT 2"/>
    <property type="match status" value="1"/>
</dbReference>
<comment type="caution">
    <text evidence="3">The sequence shown here is derived from an EMBL/GenBank/DDBJ whole genome shotgun (WGS) entry which is preliminary data.</text>
</comment>
<dbReference type="AlphaFoldDB" id="A0A4S4DBJ2"/>
<reference evidence="3 4" key="1">
    <citation type="journal article" date="2018" name="Proc. Natl. Acad. Sci. U.S.A.">
        <title>Draft genome sequence of Camellia sinensis var. sinensis provides insights into the evolution of the tea genome and tea quality.</title>
        <authorList>
            <person name="Wei C."/>
            <person name="Yang H."/>
            <person name="Wang S."/>
            <person name="Zhao J."/>
            <person name="Liu C."/>
            <person name="Gao L."/>
            <person name="Xia E."/>
            <person name="Lu Y."/>
            <person name="Tai Y."/>
            <person name="She G."/>
            <person name="Sun J."/>
            <person name="Cao H."/>
            <person name="Tong W."/>
            <person name="Gao Q."/>
            <person name="Li Y."/>
            <person name="Deng W."/>
            <person name="Jiang X."/>
            <person name="Wang W."/>
            <person name="Chen Q."/>
            <person name="Zhang S."/>
            <person name="Li H."/>
            <person name="Wu J."/>
            <person name="Wang P."/>
            <person name="Li P."/>
            <person name="Shi C."/>
            <person name="Zheng F."/>
            <person name="Jian J."/>
            <person name="Huang B."/>
            <person name="Shan D."/>
            <person name="Shi M."/>
            <person name="Fang C."/>
            <person name="Yue Y."/>
            <person name="Li F."/>
            <person name="Li D."/>
            <person name="Wei S."/>
            <person name="Han B."/>
            <person name="Jiang C."/>
            <person name="Yin Y."/>
            <person name="Xia T."/>
            <person name="Zhang Z."/>
            <person name="Bennetzen J.L."/>
            <person name="Zhao S."/>
            <person name="Wan X."/>
        </authorList>
    </citation>
    <scope>NUCLEOTIDE SEQUENCE [LARGE SCALE GENOMIC DNA]</scope>
    <source>
        <strain evidence="4">cv. Shuchazao</strain>
        <tissue evidence="3">Leaf</tissue>
    </source>
</reference>
<sequence>MTNQDPDYPCELESPMSVGLKLRRISNCNYGERENEDSNGCLTVMEEVRVNTILGSSAPSLSVKLKQAFSYGSKDASIIESQQIKICIMLCFFFRLDLVGETALSLSANHLLKLRLSFQLTTPLGHSFKPLQGFLKLKHETKVEHIFVLGNSGELFEITLDFLKLVEKFFYLSGRTIQKI</sequence>
<dbReference type="GO" id="GO:0006487">
    <property type="term" value="P:protein N-linked glycosylation"/>
    <property type="evidence" value="ECO:0007669"/>
    <property type="project" value="TreeGrafter"/>
</dbReference>
<feature type="domain" description="Ribophorin II third" evidence="1">
    <location>
        <begin position="97"/>
        <end position="175"/>
    </location>
</feature>
<dbReference type="STRING" id="542762.A0A4S4DBJ2"/>
<dbReference type="InterPro" id="IPR055374">
    <property type="entry name" value="Ribophorin_II_3rd"/>
</dbReference>
<proteinExistence type="predicted"/>
<accession>A0A4S4DBJ2</accession>
<protein>
    <submittedName>
        <fullName evidence="3">Uncharacterized protein</fullName>
    </submittedName>
</protein>
<name>A0A4S4DBJ2_CAMSN</name>
<keyword evidence="4" id="KW-1185">Reference proteome</keyword>
<evidence type="ECO:0000259" key="1">
    <source>
        <dbReference type="Pfam" id="PF23860"/>
    </source>
</evidence>
<dbReference type="InterPro" id="IPR008814">
    <property type="entry name" value="Swp1"/>
</dbReference>
<gene>
    <name evidence="3" type="ORF">TEA_016355</name>
</gene>
<dbReference type="EMBL" id="SDRB02011945">
    <property type="protein sequence ID" value="THF99483.1"/>
    <property type="molecule type" value="Genomic_DNA"/>
</dbReference>
<feature type="domain" description="Ribophorin II second" evidence="2">
    <location>
        <begin position="47"/>
        <end position="85"/>
    </location>
</feature>
<dbReference type="UniPathway" id="UPA00378"/>
<dbReference type="GO" id="GO:0008250">
    <property type="term" value="C:oligosaccharyltransferase complex"/>
    <property type="evidence" value="ECO:0007669"/>
    <property type="project" value="InterPro"/>
</dbReference>
<dbReference type="Proteomes" id="UP000306102">
    <property type="component" value="Unassembled WGS sequence"/>
</dbReference>
<evidence type="ECO:0000313" key="4">
    <source>
        <dbReference type="Proteomes" id="UP000306102"/>
    </source>
</evidence>
<evidence type="ECO:0000259" key="2">
    <source>
        <dbReference type="Pfam" id="PF23861"/>
    </source>
</evidence>
<dbReference type="InterPro" id="IPR055375">
    <property type="entry name" value="Ribophorin_II_2nd"/>
</dbReference>
<dbReference type="Pfam" id="PF23861">
    <property type="entry name" value="Ribophorin_II_2nd"/>
    <property type="match status" value="1"/>
</dbReference>
<dbReference type="PANTHER" id="PTHR12640">
    <property type="entry name" value="RIBOPHORIN II"/>
    <property type="match status" value="1"/>
</dbReference>